<feature type="domain" description="DUF5753" evidence="1">
    <location>
        <begin position="1"/>
        <end position="90"/>
    </location>
</feature>
<gene>
    <name evidence="2" type="ORF">SMF913_28687</name>
</gene>
<organism evidence="2 3">
    <name type="scientific">Streptomyces malaysiensis</name>
    <dbReference type="NCBI Taxonomy" id="92644"/>
    <lineage>
        <taxon>Bacteria</taxon>
        <taxon>Bacillati</taxon>
        <taxon>Actinomycetota</taxon>
        <taxon>Actinomycetes</taxon>
        <taxon>Kitasatosporales</taxon>
        <taxon>Streptomycetaceae</taxon>
        <taxon>Streptomyces</taxon>
        <taxon>Streptomyces violaceusniger group</taxon>
    </lineage>
</organism>
<dbReference type="InterPro" id="IPR043917">
    <property type="entry name" value="DUF5753"/>
</dbReference>
<evidence type="ECO:0000313" key="3">
    <source>
        <dbReference type="Proteomes" id="UP000236520"/>
    </source>
</evidence>
<sequence>MAEQLRKISDMAEVGRLRLHVLPFGIGAHALIESMVTLMRFTDAAPVAYVEGLRTGNLMDDPTLVSSCQPAYDLAMGDAVSHYESLALIRAIAEEHEHGQH</sequence>
<evidence type="ECO:0000259" key="1">
    <source>
        <dbReference type="Pfam" id="PF19054"/>
    </source>
</evidence>
<comment type="caution">
    <text evidence="2">The sequence shown here is derived from an EMBL/GenBank/DDBJ whole genome shotgun (WGS) entry which is preliminary data.</text>
</comment>
<dbReference type="AlphaFoldDB" id="A0A2J7YYY3"/>
<dbReference type="Pfam" id="PF19054">
    <property type="entry name" value="DUF5753"/>
    <property type="match status" value="1"/>
</dbReference>
<protein>
    <recommendedName>
        <fullName evidence="1">DUF5753 domain-containing protein</fullName>
    </recommendedName>
</protein>
<name>A0A2J7YYY3_STRMQ</name>
<dbReference type="EMBL" id="LJIW01000002">
    <property type="protein sequence ID" value="PNG93222.1"/>
    <property type="molecule type" value="Genomic_DNA"/>
</dbReference>
<dbReference type="Proteomes" id="UP000236520">
    <property type="component" value="Unassembled WGS sequence"/>
</dbReference>
<reference evidence="2 3" key="1">
    <citation type="submission" date="2015-09" db="EMBL/GenBank/DDBJ databases">
        <title>Genome sequence, genome mining and natural product profiling of a biocontrol bacterium Streptomyces malaysiensis F913.</title>
        <authorList>
            <person name="Xu Y."/>
            <person name="Wei J."/>
            <person name="Xie J."/>
            <person name="Li T."/>
            <person name="Zhou Z."/>
        </authorList>
    </citation>
    <scope>NUCLEOTIDE SEQUENCE [LARGE SCALE GENOMIC DNA]</scope>
    <source>
        <strain evidence="2 3">F913</strain>
    </source>
</reference>
<proteinExistence type="predicted"/>
<evidence type="ECO:0000313" key="2">
    <source>
        <dbReference type="EMBL" id="PNG93222.1"/>
    </source>
</evidence>
<accession>A0A2J7YYY3</accession>
<keyword evidence="3" id="KW-1185">Reference proteome</keyword>